<accession>A0ABD5ZIL1</accession>
<feature type="region of interest" description="Disordered" evidence="5">
    <location>
        <begin position="1"/>
        <end position="22"/>
    </location>
</feature>
<proteinExistence type="inferred from homology"/>
<evidence type="ECO:0000256" key="3">
    <source>
        <dbReference type="ARBA" id="ARBA00022679"/>
    </source>
</evidence>
<organism evidence="7 8">
    <name type="scientific">Haloferax namakaokahaiae</name>
    <dbReference type="NCBI Taxonomy" id="1748331"/>
    <lineage>
        <taxon>Archaea</taxon>
        <taxon>Methanobacteriati</taxon>
        <taxon>Methanobacteriota</taxon>
        <taxon>Stenosarchaea group</taxon>
        <taxon>Halobacteria</taxon>
        <taxon>Halobacteriales</taxon>
        <taxon>Haloferacaceae</taxon>
        <taxon>Haloferax</taxon>
    </lineage>
</organism>
<dbReference type="InterPro" id="IPR029063">
    <property type="entry name" value="SAM-dependent_MTases_sf"/>
</dbReference>
<name>A0ABD5ZIL1_9EURY</name>
<feature type="domain" description="DNA methylase N-4/N-6" evidence="6">
    <location>
        <begin position="104"/>
        <end position="247"/>
    </location>
</feature>
<gene>
    <name evidence="7" type="ORF">ACFQJC_16515</name>
</gene>
<comment type="caution">
    <text evidence="7">The sequence shown here is derived from an EMBL/GenBank/DDBJ whole genome shotgun (WGS) entry which is preliminary data.</text>
</comment>
<keyword evidence="8" id="KW-1185">Reference proteome</keyword>
<comment type="catalytic activity">
    <reaction evidence="4">
        <text>a 2'-deoxycytidine in DNA + S-adenosyl-L-methionine = an N(4)-methyl-2'-deoxycytidine in DNA + S-adenosyl-L-homocysteine + H(+)</text>
        <dbReference type="Rhea" id="RHEA:16857"/>
        <dbReference type="Rhea" id="RHEA-COMP:11369"/>
        <dbReference type="Rhea" id="RHEA-COMP:13674"/>
        <dbReference type="ChEBI" id="CHEBI:15378"/>
        <dbReference type="ChEBI" id="CHEBI:57856"/>
        <dbReference type="ChEBI" id="CHEBI:59789"/>
        <dbReference type="ChEBI" id="CHEBI:85452"/>
        <dbReference type="ChEBI" id="CHEBI:137933"/>
        <dbReference type="EC" id="2.1.1.113"/>
    </reaction>
</comment>
<dbReference type="Gene3D" id="3.40.50.150">
    <property type="entry name" value="Vaccinia Virus protein VP39"/>
    <property type="match status" value="1"/>
</dbReference>
<evidence type="ECO:0000313" key="8">
    <source>
        <dbReference type="Proteomes" id="UP001596481"/>
    </source>
</evidence>
<dbReference type="PROSITE" id="PS00092">
    <property type="entry name" value="N6_MTASE"/>
    <property type="match status" value="1"/>
</dbReference>
<keyword evidence="2 4" id="KW-0489">Methyltransferase</keyword>
<evidence type="ECO:0000313" key="7">
    <source>
        <dbReference type="EMBL" id="MFC7205123.1"/>
    </source>
</evidence>
<protein>
    <recommendedName>
        <fullName evidence="4">Type II methyltransferase</fullName>
        <ecNumber evidence="4">2.1.1.113</ecNumber>
    </recommendedName>
    <alternativeName>
        <fullName evidence="4">N-4 cytosine-specific methyltransferase</fullName>
    </alternativeName>
</protein>
<evidence type="ECO:0000256" key="4">
    <source>
        <dbReference type="RuleBase" id="RU362026"/>
    </source>
</evidence>
<dbReference type="InterPro" id="IPR002052">
    <property type="entry name" value="DNA_methylase_N6_adenine_CS"/>
</dbReference>
<dbReference type="EMBL" id="JBHTAA010000005">
    <property type="protein sequence ID" value="MFC7205123.1"/>
    <property type="molecule type" value="Genomic_DNA"/>
</dbReference>
<evidence type="ECO:0000259" key="6">
    <source>
        <dbReference type="Pfam" id="PF01555"/>
    </source>
</evidence>
<comment type="similarity">
    <text evidence="1 4">Belongs to the N(4)/N(6)-methyltransferase family.</text>
</comment>
<dbReference type="SUPFAM" id="SSF53335">
    <property type="entry name" value="S-adenosyl-L-methionine-dependent methyltransferases"/>
    <property type="match status" value="1"/>
</dbReference>
<sequence>MSDDADGPSPQTTLTGEAPTELTTDDLIVSAHQARNDEVFPKVLDLHVETGSKVADVTYGRGVFWKQIPETAFDLYGTDLDPDKSPSGESVDCRDLPYEDNSFDVVVLDPPYAEGFYRRNKDMLAGGDGSHSNFREHYSNGEVVDTKGSKYHGAVIDLYCAAGAEAKRVLKDDGTLIVKTQDEVSANTQELTHVQIINFYESQLGFYTKDLFVTVRSNTPAVSGVYNQVHARKNHSYFLVFNFDNKPTNTQYAGVATE</sequence>
<dbReference type="GO" id="GO:0032259">
    <property type="term" value="P:methylation"/>
    <property type="evidence" value="ECO:0007669"/>
    <property type="project" value="UniProtKB-KW"/>
</dbReference>
<dbReference type="Proteomes" id="UP001596481">
    <property type="component" value="Unassembled WGS sequence"/>
</dbReference>
<keyword evidence="3" id="KW-0808">Transferase</keyword>
<keyword evidence="4" id="KW-0949">S-adenosyl-L-methionine</keyword>
<dbReference type="AlphaFoldDB" id="A0ABD5ZIL1"/>
<dbReference type="InterPro" id="IPR002941">
    <property type="entry name" value="DNA_methylase_N4/N6"/>
</dbReference>
<evidence type="ECO:0000256" key="5">
    <source>
        <dbReference type="SAM" id="MobiDB-lite"/>
    </source>
</evidence>
<dbReference type="GO" id="GO:0009307">
    <property type="term" value="P:DNA restriction-modification system"/>
    <property type="evidence" value="ECO:0007669"/>
    <property type="project" value="UniProtKB-KW"/>
</dbReference>
<dbReference type="InterPro" id="IPR001091">
    <property type="entry name" value="RM_Methyltransferase"/>
</dbReference>
<dbReference type="GO" id="GO:0015667">
    <property type="term" value="F:site-specific DNA-methyltransferase (cytosine-N4-specific) activity"/>
    <property type="evidence" value="ECO:0007669"/>
    <property type="project" value="UniProtKB-EC"/>
</dbReference>
<dbReference type="Pfam" id="PF01555">
    <property type="entry name" value="N6_N4_Mtase"/>
    <property type="match status" value="1"/>
</dbReference>
<dbReference type="RefSeq" id="WP_390225412.1">
    <property type="nucleotide sequence ID" value="NZ_JBHTAA010000005.1"/>
</dbReference>
<keyword evidence="4" id="KW-0680">Restriction system</keyword>
<dbReference type="PRINTS" id="PR00508">
    <property type="entry name" value="S21N4MTFRASE"/>
</dbReference>
<evidence type="ECO:0000256" key="2">
    <source>
        <dbReference type="ARBA" id="ARBA00022603"/>
    </source>
</evidence>
<reference evidence="7 8" key="1">
    <citation type="journal article" date="2019" name="Int. J. Syst. Evol. Microbiol.">
        <title>The Global Catalogue of Microorganisms (GCM) 10K type strain sequencing project: providing services to taxonomists for standard genome sequencing and annotation.</title>
        <authorList>
            <consortium name="The Broad Institute Genomics Platform"/>
            <consortium name="The Broad Institute Genome Sequencing Center for Infectious Disease"/>
            <person name="Wu L."/>
            <person name="Ma J."/>
        </authorList>
    </citation>
    <scope>NUCLEOTIDE SEQUENCE [LARGE SCALE GENOMIC DNA]</scope>
    <source>
        <strain evidence="7 8">DSM 29988</strain>
    </source>
</reference>
<dbReference type="EC" id="2.1.1.113" evidence="4"/>
<evidence type="ECO:0000256" key="1">
    <source>
        <dbReference type="ARBA" id="ARBA00006594"/>
    </source>
</evidence>